<dbReference type="PROSITE" id="PS00108">
    <property type="entry name" value="PROTEIN_KINASE_ST"/>
    <property type="match status" value="1"/>
</dbReference>
<keyword evidence="27" id="KW-1185">Reference proteome</keyword>
<keyword evidence="13 21" id="KW-0472">Membrane</keyword>
<dbReference type="Pfam" id="PF08276">
    <property type="entry name" value="PAN_2"/>
    <property type="match status" value="1"/>
</dbReference>
<dbReference type="GO" id="GO:0005886">
    <property type="term" value="C:plasma membrane"/>
    <property type="evidence" value="ECO:0007669"/>
    <property type="project" value="UniProtKB-SubCell"/>
</dbReference>
<evidence type="ECO:0000256" key="14">
    <source>
        <dbReference type="ARBA" id="ARBA00023157"/>
    </source>
</evidence>
<dbReference type="InterPro" id="IPR003609">
    <property type="entry name" value="Pan_app"/>
</dbReference>
<evidence type="ECO:0000256" key="17">
    <source>
        <dbReference type="ARBA" id="ARBA00047899"/>
    </source>
</evidence>
<evidence type="ECO:0000256" key="5">
    <source>
        <dbReference type="ARBA" id="ARBA00022679"/>
    </source>
</evidence>
<evidence type="ECO:0000256" key="6">
    <source>
        <dbReference type="ARBA" id="ARBA00022692"/>
    </source>
</evidence>
<evidence type="ECO:0000256" key="10">
    <source>
        <dbReference type="ARBA" id="ARBA00022777"/>
    </source>
</evidence>
<comment type="catalytic activity">
    <reaction evidence="17 19">
        <text>L-threonyl-[protein] + ATP = O-phospho-L-threonyl-[protein] + ADP + H(+)</text>
        <dbReference type="Rhea" id="RHEA:46608"/>
        <dbReference type="Rhea" id="RHEA-COMP:11060"/>
        <dbReference type="Rhea" id="RHEA-COMP:11605"/>
        <dbReference type="ChEBI" id="CHEBI:15378"/>
        <dbReference type="ChEBI" id="CHEBI:30013"/>
        <dbReference type="ChEBI" id="CHEBI:30616"/>
        <dbReference type="ChEBI" id="CHEBI:61977"/>
        <dbReference type="ChEBI" id="CHEBI:456216"/>
        <dbReference type="EC" id="2.7.11.1"/>
    </reaction>
</comment>
<dbReference type="InterPro" id="IPR000742">
    <property type="entry name" value="EGF"/>
</dbReference>
<dbReference type="InterPro" id="IPR011009">
    <property type="entry name" value="Kinase-like_dom_sf"/>
</dbReference>
<evidence type="ECO:0000256" key="13">
    <source>
        <dbReference type="ARBA" id="ARBA00023136"/>
    </source>
</evidence>
<gene>
    <name evidence="26" type="ORF">Syun_010379</name>
</gene>
<evidence type="ECO:0000313" key="26">
    <source>
        <dbReference type="EMBL" id="KAK9152070.1"/>
    </source>
</evidence>
<dbReference type="FunFam" id="2.90.10.10:FF:000009">
    <property type="entry name" value="Receptor-like serine/threonine-protein kinase SD1-8"/>
    <property type="match status" value="1"/>
</dbReference>
<evidence type="ECO:0000259" key="24">
    <source>
        <dbReference type="PROSITE" id="PS50927"/>
    </source>
</evidence>
<dbReference type="Gene3D" id="3.30.200.20">
    <property type="entry name" value="Phosphorylase Kinase, domain 1"/>
    <property type="match status" value="1"/>
</dbReference>
<dbReference type="CDD" id="cd01098">
    <property type="entry name" value="PAN_AP_plant"/>
    <property type="match status" value="1"/>
</dbReference>
<evidence type="ECO:0000256" key="19">
    <source>
        <dbReference type="PIRNR" id="PIRNR000641"/>
    </source>
</evidence>
<keyword evidence="8" id="KW-0430">Lectin</keyword>
<evidence type="ECO:0000259" key="22">
    <source>
        <dbReference type="PROSITE" id="PS50011"/>
    </source>
</evidence>
<evidence type="ECO:0000256" key="9">
    <source>
        <dbReference type="ARBA" id="ARBA00022741"/>
    </source>
</evidence>
<dbReference type="Pfam" id="PF11883">
    <property type="entry name" value="DUF3403"/>
    <property type="match status" value="1"/>
</dbReference>
<dbReference type="PROSITE" id="PS50927">
    <property type="entry name" value="BULB_LECTIN"/>
    <property type="match status" value="1"/>
</dbReference>
<feature type="domain" description="Protein kinase" evidence="22">
    <location>
        <begin position="496"/>
        <end position="745"/>
    </location>
</feature>
<dbReference type="InterPro" id="IPR000719">
    <property type="entry name" value="Prot_kinase_dom"/>
</dbReference>
<comment type="caution">
    <text evidence="20">Lacks conserved residue(s) required for the propagation of feature annotation.</text>
</comment>
<dbReference type="PROSITE" id="PS50948">
    <property type="entry name" value="PAN"/>
    <property type="match status" value="1"/>
</dbReference>
<keyword evidence="11 19" id="KW-0067">ATP-binding</keyword>
<keyword evidence="20" id="KW-0245">EGF-like domain</keyword>
<evidence type="ECO:0000256" key="7">
    <source>
        <dbReference type="ARBA" id="ARBA00022729"/>
    </source>
</evidence>
<dbReference type="FunFam" id="3.30.200.20:FF:000195">
    <property type="entry name" value="G-type lectin S-receptor-like serine/threonine-protein kinase"/>
    <property type="match status" value="1"/>
</dbReference>
<comment type="caution">
    <text evidence="26">The sequence shown here is derived from an EMBL/GenBank/DDBJ whole genome shotgun (WGS) entry which is preliminary data.</text>
</comment>
<evidence type="ECO:0000256" key="11">
    <source>
        <dbReference type="ARBA" id="ARBA00022840"/>
    </source>
</evidence>
<protein>
    <recommendedName>
        <fullName evidence="19">Receptor-like serine/threonine-protein kinase</fullName>
        <ecNumber evidence="19">2.7.11.1</ecNumber>
    </recommendedName>
</protein>
<dbReference type="PROSITE" id="PS50026">
    <property type="entry name" value="EGF_3"/>
    <property type="match status" value="1"/>
</dbReference>
<keyword evidence="14" id="KW-1015">Disulfide bond</keyword>
<keyword evidence="16" id="KW-0325">Glycoprotein</keyword>
<dbReference type="InterPro" id="IPR000858">
    <property type="entry name" value="S_locus_glycoprot_dom"/>
</dbReference>
<dbReference type="PANTHER" id="PTHR32444">
    <property type="entry name" value="BULB-TYPE LECTIN DOMAIN-CONTAINING PROTEIN"/>
    <property type="match status" value="1"/>
</dbReference>
<dbReference type="Gene3D" id="2.90.10.10">
    <property type="entry name" value="Bulb-type lectin domain"/>
    <property type="match status" value="1"/>
</dbReference>
<dbReference type="Proteomes" id="UP001420932">
    <property type="component" value="Unassembled WGS sequence"/>
</dbReference>
<name>A0AAP0KIZ6_9MAGN</name>
<sequence>MLTLLDQHSTIANDTITPSLPLSANQTLISKSGTFELGLFTTSTGSQNHYLGIWYKKISPGTVVWVGNRANPIIGNNGVLKLTQQGDLVLLDHNISTIVWYSKSINSTPNEVQNPVAQLLDNGNFVVRNNSGHNIGEFLWQSFDYPFDTLLPGMKLGWDLRTGLNRFLSAQKSTKDVSSSDYALGVDVEGVAQLVLWKGKEIQYRAGSWNGLRFTGTPQLNPNPIFTFNFTYNLDEVYYSYELCNDLVVTELVVNQSGLIHRLTWNDRNHAWILFFVLPSDQCDTFNLCGSHGSCNMDYSPICQCLEGFAPKNARDWSTMDWSGGCVRRTPLECQLGEGFRKYDRIKLPDTRYAMLNASMSFRECEAECSMNCSCTAYAVADIREGSGCLRWFGDLVDMRKLNDNGQEIYIRMAASDLGYVKQDLLGYKVAGVFFLLLLLLLSLAFHIKWKHEKEIKKEIEMNCIPKSGNTEEDPKGDIELPIFDFATIATATNNFTFGNKIGEGGFGPVYKGKLCDGLEIAVKRLSRNSHQGLNEFKNEVILIAKLQHRNLVKLLGCCIQGEEMLLIYEYMPNKSLNLFVFGLLYLHQDSRLRIIHRDLKASNILLDNNMVPKISDFGMARTFGGDQSETNTRRVVGTYGYMSPEYAMDGLFSIKSDVFSFGVIMLEIISGKKNKGFYHSDHNSNLLGNAWKLWRDGNPIELIDESIASSCVPSEVLRCIHVALLCVQHYPDDRPSMPLVSLMLISEATRLPTPKAPGFVRRNLHLTDSSSSFQEIVTTNEMTISLLEPRKE</sequence>
<evidence type="ECO:0000256" key="12">
    <source>
        <dbReference type="ARBA" id="ARBA00022989"/>
    </source>
</evidence>
<dbReference type="Pfam" id="PF00069">
    <property type="entry name" value="Pkinase"/>
    <property type="match status" value="1"/>
</dbReference>
<evidence type="ECO:0000256" key="2">
    <source>
        <dbReference type="ARBA" id="ARBA00022475"/>
    </source>
</evidence>
<keyword evidence="2" id="KW-1003">Cell membrane</keyword>
<keyword evidence="5 19" id="KW-0808">Transferase</keyword>
<comment type="similarity">
    <text evidence="19">Belongs to the protein kinase superfamily. Ser/Thr protein kinase family.</text>
</comment>
<evidence type="ECO:0000313" key="27">
    <source>
        <dbReference type="Proteomes" id="UP001420932"/>
    </source>
</evidence>
<keyword evidence="3 19" id="KW-0723">Serine/threonine-protein kinase</keyword>
<dbReference type="FunFam" id="1.10.510.10:FF:000060">
    <property type="entry name" value="G-type lectin S-receptor-like serine/threonine-protein kinase"/>
    <property type="match status" value="1"/>
</dbReference>
<dbReference type="InterPro" id="IPR008271">
    <property type="entry name" value="Ser/Thr_kinase_AS"/>
</dbReference>
<evidence type="ECO:0000259" key="23">
    <source>
        <dbReference type="PROSITE" id="PS50026"/>
    </source>
</evidence>
<dbReference type="CDD" id="cd00028">
    <property type="entry name" value="B_lectin"/>
    <property type="match status" value="1"/>
</dbReference>
<dbReference type="SUPFAM" id="SSF56112">
    <property type="entry name" value="Protein kinase-like (PK-like)"/>
    <property type="match status" value="1"/>
</dbReference>
<feature type="transmembrane region" description="Helical" evidence="21">
    <location>
        <begin position="426"/>
        <end position="448"/>
    </location>
</feature>
<dbReference type="GO" id="GO:0005524">
    <property type="term" value="F:ATP binding"/>
    <property type="evidence" value="ECO:0007669"/>
    <property type="project" value="UniProtKB-KW"/>
</dbReference>
<dbReference type="InterPro" id="IPR024171">
    <property type="entry name" value="SRK-like_kinase"/>
</dbReference>
<dbReference type="GO" id="GO:0030246">
    <property type="term" value="F:carbohydrate binding"/>
    <property type="evidence" value="ECO:0007669"/>
    <property type="project" value="UniProtKB-KW"/>
</dbReference>
<keyword evidence="12 21" id="KW-1133">Transmembrane helix</keyword>
<organism evidence="26 27">
    <name type="scientific">Stephania yunnanensis</name>
    <dbReference type="NCBI Taxonomy" id="152371"/>
    <lineage>
        <taxon>Eukaryota</taxon>
        <taxon>Viridiplantae</taxon>
        <taxon>Streptophyta</taxon>
        <taxon>Embryophyta</taxon>
        <taxon>Tracheophyta</taxon>
        <taxon>Spermatophyta</taxon>
        <taxon>Magnoliopsida</taxon>
        <taxon>Ranunculales</taxon>
        <taxon>Menispermaceae</taxon>
        <taxon>Menispermoideae</taxon>
        <taxon>Cissampelideae</taxon>
        <taxon>Stephania</taxon>
    </lineage>
</organism>
<dbReference type="Pfam" id="PF00954">
    <property type="entry name" value="S_locus_glycop"/>
    <property type="match status" value="1"/>
</dbReference>
<keyword evidence="4" id="KW-0597">Phosphoprotein</keyword>
<feature type="domain" description="EGF-like" evidence="23">
    <location>
        <begin position="279"/>
        <end position="315"/>
    </location>
</feature>
<accession>A0AAP0KIZ6</accession>
<evidence type="ECO:0000259" key="25">
    <source>
        <dbReference type="PROSITE" id="PS50948"/>
    </source>
</evidence>
<evidence type="ECO:0000256" key="15">
    <source>
        <dbReference type="ARBA" id="ARBA00023170"/>
    </source>
</evidence>
<dbReference type="Gene3D" id="1.10.510.10">
    <property type="entry name" value="Transferase(Phosphotransferase) domain 1"/>
    <property type="match status" value="1"/>
</dbReference>
<evidence type="ECO:0000256" key="8">
    <source>
        <dbReference type="ARBA" id="ARBA00022734"/>
    </source>
</evidence>
<keyword evidence="15" id="KW-0675">Receptor</keyword>
<evidence type="ECO:0000256" key="18">
    <source>
        <dbReference type="ARBA" id="ARBA00048679"/>
    </source>
</evidence>
<keyword evidence="10 19" id="KW-0418">Kinase</keyword>
<keyword evidence="9 19" id="KW-0547">Nucleotide-binding</keyword>
<evidence type="ECO:0000256" key="1">
    <source>
        <dbReference type="ARBA" id="ARBA00004251"/>
    </source>
</evidence>
<dbReference type="InterPro" id="IPR001480">
    <property type="entry name" value="Bulb-type_lectin_dom"/>
</dbReference>
<evidence type="ECO:0000256" key="4">
    <source>
        <dbReference type="ARBA" id="ARBA00022553"/>
    </source>
</evidence>
<evidence type="ECO:0000256" key="16">
    <source>
        <dbReference type="ARBA" id="ARBA00023180"/>
    </source>
</evidence>
<dbReference type="SMART" id="SM00108">
    <property type="entry name" value="B_lectin"/>
    <property type="match status" value="1"/>
</dbReference>
<dbReference type="AlphaFoldDB" id="A0AAP0KIZ6"/>
<dbReference type="SMART" id="SM00220">
    <property type="entry name" value="S_TKc"/>
    <property type="match status" value="1"/>
</dbReference>
<dbReference type="InterPro" id="IPR021820">
    <property type="entry name" value="S-locus_recpt_kinase_C"/>
</dbReference>
<evidence type="ECO:0000256" key="20">
    <source>
        <dbReference type="PROSITE-ProRule" id="PRU00076"/>
    </source>
</evidence>
<feature type="domain" description="Apple" evidence="25">
    <location>
        <begin position="334"/>
        <end position="415"/>
    </location>
</feature>
<keyword evidence="7" id="KW-0732">Signal</keyword>
<keyword evidence="6 21" id="KW-0812">Transmembrane</keyword>
<dbReference type="PROSITE" id="PS50011">
    <property type="entry name" value="PROTEIN_KINASE_DOM"/>
    <property type="match status" value="1"/>
</dbReference>
<comment type="subcellular location">
    <subcellularLocation>
        <location evidence="1">Cell membrane</location>
        <topology evidence="1">Single-pass type I membrane protein</topology>
    </subcellularLocation>
</comment>
<reference evidence="26 27" key="1">
    <citation type="submission" date="2024-01" db="EMBL/GenBank/DDBJ databases">
        <title>Genome assemblies of Stephania.</title>
        <authorList>
            <person name="Yang L."/>
        </authorList>
    </citation>
    <scope>NUCLEOTIDE SEQUENCE [LARGE SCALE GENOMIC DNA]</scope>
    <source>
        <strain evidence="26">YNDBR</strain>
        <tissue evidence="26">Leaf</tissue>
    </source>
</reference>
<dbReference type="GO" id="GO:0004674">
    <property type="term" value="F:protein serine/threonine kinase activity"/>
    <property type="evidence" value="ECO:0007669"/>
    <property type="project" value="UniProtKB-KW"/>
</dbReference>
<dbReference type="EMBL" id="JBBNAF010000004">
    <property type="protein sequence ID" value="KAK9152070.1"/>
    <property type="molecule type" value="Genomic_DNA"/>
</dbReference>
<dbReference type="SMART" id="SM00473">
    <property type="entry name" value="PAN_AP"/>
    <property type="match status" value="1"/>
</dbReference>
<dbReference type="EC" id="2.7.11.1" evidence="19"/>
<evidence type="ECO:0000256" key="21">
    <source>
        <dbReference type="SAM" id="Phobius"/>
    </source>
</evidence>
<evidence type="ECO:0000256" key="3">
    <source>
        <dbReference type="ARBA" id="ARBA00022527"/>
    </source>
</evidence>
<feature type="domain" description="Bulb-type lectin" evidence="24">
    <location>
        <begin position="13"/>
        <end position="140"/>
    </location>
</feature>
<comment type="catalytic activity">
    <reaction evidence="18 19">
        <text>L-seryl-[protein] + ATP = O-phospho-L-seryl-[protein] + ADP + H(+)</text>
        <dbReference type="Rhea" id="RHEA:17989"/>
        <dbReference type="Rhea" id="RHEA-COMP:9863"/>
        <dbReference type="Rhea" id="RHEA-COMP:11604"/>
        <dbReference type="ChEBI" id="CHEBI:15378"/>
        <dbReference type="ChEBI" id="CHEBI:29999"/>
        <dbReference type="ChEBI" id="CHEBI:30616"/>
        <dbReference type="ChEBI" id="CHEBI:83421"/>
        <dbReference type="ChEBI" id="CHEBI:456216"/>
        <dbReference type="EC" id="2.7.11.1"/>
    </reaction>
</comment>
<dbReference type="SUPFAM" id="SSF51110">
    <property type="entry name" value="alpha-D-mannose-specific plant lectins"/>
    <property type="match status" value="1"/>
</dbReference>
<dbReference type="InterPro" id="IPR036426">
    <property type="entry name" value="Bulb-type_lectin_dom_sf"/>
</dbReference>
<dbReference type="Pfam" id="PF01453">
    <property type="entry name" value="B_lectin"/>
    <property type="match status" value="1"/>
</dbReference>
<dbReference type="GO" id="GO:0048544">
    <property type="term" value="P:recognition of pollen"/>
    <property type="evidence" value="ECO:0007669"/>
    <property type="project" value="InterPro"/>
</dbReference>
<dbReference type="PIRSF" id="PIRSF000641">
    <property type="entry name" value="SRK"/>
    <property type="match status" value="1"/>
</dbReference>
<dbReference type="PANTHER" id="PTHR32444:SF183">
    <property type="entry name" value="APPLE DOMAIN-CONTAINING PROTEIN"/>
    <property type="match status" value="1"/>
</dbReference>
<proteinExistence type="inferred from homology"/>